<dbReference type="Pfam" id="PF25917">
    <property type="entry name" value="BSH_RND"/>
    <property type="match status" value="1"/>
</dbReference>
<reference evidence="7" key="1">
    <citation type="journal article" date="2019" name="Int. J. Syst. Evol. Microbiol.">
        <title>The Global Catalogue of Microorganisms (GCM) 10K type strain sequencing project: providing services to taxonomists for standard genome sequencing and annotation.</title>
        <authorList>
            <consortium name="The Broad Institute Genomics Platform"/>
            <consortium name="The Broad Institute Genome Sequencing Center for Infectious Disease"/>
            <person name="Wu L."/>
            <person name="Ma J."/>
        </authorList>
    </citation>
    <scope>NUCLEOTIDE SEQUENCE [LARGE SCALE GENOMIC DNA]</scope>
    <source>
        <strain evidence="7">CCUG 63419</strain>
    </source>
</reference>
<feature type="domain" description="CusB-like beta-barrel" evidence="5">
    <location>
        <begin position="219"/>
        <end position="296"/>
    </location>
</feature>
<dbReference type="Gene3D" id="2.40.30.170">
    <property type="match status" value="1"/>
</dbReference>
<protein>
    <submittedName>
        <fullName evidence="6">Efflux RND transporter periplasmic adaptor subunit</fullName>
    </submittedName>
</protein>
<feature type="signal peptide" evidence="3">
    <location>
        <begin position="1"/>
        <end position="24"/>
    </location>
</feature>
<evidence type="ECO:0000313" key="7">
    <source>
        <dbReference type="Proteomes" id="UP001597044"/>
    </source>
</evidence>
<dbReference type="Gene3D" id="1.10.287.470">
    <property type="entry name" value="Helix hairpin bin"/>
    <property type="match status" value="1"/>
</dbReference>
<name>A0ABW3HCC2_9GAMM</name>
<evidence type="ECO:0000256" key="3">
    <source>
        <dbReference type="SAM" id="SignalP"/>
    </source>
</evidence>
<dbReference type="PROSITE" id="PS51257">
    <property type="entry name" value="PROKAR_LIPOPROTEIN"/>
    <property type="match status" value="1"/>
</dbReference>
<organism evidence="6 7">
    <name type="scientific">Paraperlucidibaca wandonensis</name>
    <dbReference type="NCBI Taxonomy" id="1268273"/>
    <lineage>
        <taxon>Bacteria</taxon>
        <taxon>Pseudomonadati</taxon>
        <taxon>Pseudomonadota</taxon>
        <taxon>Gammaproteobacteria</taxon>
        <taxon>Moraxellales</taxon>
        <taxon>Moraxellaceae</taxon>
        <taxon>Paraperlucidibaca</taxon>
    </lineage>
</organism>
<dbReference type="Gene3D" id="2.40.50.100">
    <property type="match status" value="1"/>
</dbReference>
<dbReference type="InterPro" id="IPR058625">
    <property type="entry name" value="MdtA-like_BSH"/>
</dbReference>
<proteinExistence type="inferred from homology"/>
<gene>
    <name evidence="6" type="ORF">ACFQ0F_01540</name>
</gene>
<evidence type="ECO:0000256" key="2">
    <source>
        <dbReference type="SAM" id="Coils"/>
    </source>
</evidence>
<dbReference type="SUPFAM" id="SSF111369">
    <property type="entry name" value="HlyD-like secretion proteins"/>
    <property type="match status" value="1"/>
</dbReference>
<dbReference type="PANTHER" id="PTHR30469:SF18">
    <property type="entry name" value="RESISTANCE-NODULATION-CELL DIVISION (RND) EFFLUX MEMBRANE FUSION PROTEIN-RELATED"/>
    <property type="match status" value="1"/>
</dbReference>
<evidence type="ECO:0000259" key="5">
    <source>
        <dbReference type="Pfam" id="PF25954"/>
    </source>
</evidence>
<feature type="chain" id="PRO_5047108425" evidence="3">
    <location>
        <begin position="25"/>
        <end position="389"/>
    </location>
</feature>
<dbReference type="RefSeq" id="WP_379068341.1">
    <property type="nucleotide sequence ID" value="NZ_JBHTIT010000001.1"/>
</dbReference>
<feature type="domain" description="Multidrug resistance protein MdtA-like barrel-sandwich hybrid" evidence="4">
    <location>
        <begin position="75"/>
        <end position="207"/>
    </location>
</feature>
<dbReference type="Pfam" id="PF25954">
    <property type="entry name" value="Beta-barrel_RND_2"/>
    <property type="match status" value="1"/>
</dbReference>
<keyword evidence="2" id="KW-0175">Coiled coil</keyword>
<dbReference type="EMBL" id="JBHTIT010000001">
    <property type="protein sequence ID" value="MFD0949088.1"/>
    <property type="molecule type" value="Genomic_DNA"/>
</dbReference>
<dbReference type="InterPro" id="IPR058792">
    <property type="entry name" value="Beta-barrel_RND_2"/>
</dbReference>
<comment type="caution">
    <text evidence="6">The sequence shown here is derived from an EMBL/GenBank/DDBJ whole genome shotgun (WGS) entry which is preliminary data.</text>
</comment>
<feature type="coiled-coil region" evidence="2">
    <location>
        <begin position="145"/>
        <end position="177"/>
    </location>
</feature>
<sequence length="389" mass="41046">MNARFLRYSSSQCYVASAIFFASALLTLSACSSSDAEVDAELRPVLVMTVGASGNAMSTERSVPGVVSARYASDLGFQVAGRIAKRSVELGQTVRKGQVLMQLDGSDYQLASAAAQDQVLVAKTQYDQANADAKRMVTLVKAGAISVAESERQTARAEAAKAQYQQAQRQADLSRNRLRYSSLVAPYDGVVTAVRAEAGQVIGEGAPVVSIAKPGEMEIAADIPEGLMATVSKQEAEADIWGSDAPRITLRLREISPAASQPLRTYRARFSLHNATPEQLAALHLGMTAQVVMKSAEAPSTAVILPATALVKARDKVSVWLVSDKAPTLQKQAVHVLSFNNDTVSVKGVPNGAKVVIAGVQKLDAKMQVRAVERSGAGLNQPAAAGARP</sequence>
<dbReference type="Proteomes" id="UP001597044">
    <property type="component" value="Unassembled WGS sequence"/>
</dbReference>
<keyword evidence="7" id="KW-1185">Reference proteome</keyword>
<dbReference type="InterPro" id="IPR006143">
    <property type="entry name" value="RND_pump_MFP"/>
</dbReference>
<dbReference type="NCBIfam" id="TIGR01730">
    <property type="entry name" value="RND_mfp"/>
    <property type="match status" value="1"/>
</dbReference>
<keyword evidence="3" id="KW-0732">Signal</keyword>
<dbReference type="Gene3D" id="2.40.420.20">
    <property type="match status" value="1"/>
</dbReference>
<evidence type="ECO:0000313" key="6">
    <source>
        <dbReference type="EMBL" id="MFD0949088.1"/>
    </source>
</evidence>
<evidence type="ECO:0000259" key="4">
    <source>
        <dbReference type="Pfam" id="PF25917"/>
    </source>
</evidence>
<comment type="similarity">
    <text evidence="1">Belongs to the membrane fusion protein (MFP) (TC 8.A.1) family.</text>
</comment>
<dbReference type="PANTHER" id="PTHR30469">
    <property type="entry name" value="MULTIDRUG RESISTANCE PROTEIN MDTA"/>
    <property type="match status" value="1"/>
</dbReference>
<accession>A0ABW3HCC2</accession>
<evidence type="ECO:0000256" key="1">
    <source>
        <dbReference type="ARBA" id="ARBA00009477"/>
    </source>
</evidence>